<proteinExistence type="predicted"/>
<protein>
    <recommendedName>
        <fullName evidence="3">Methyltransferase domain-containing protein</fullName>
    </recommendedName>
</protein>
<accession>A0ABD0YQK6</accession>
<dbReference type="GO" id="GO:0032259">
    <property type="term" value="P:methylation"/>
    <property type="evidence" value="ECO:0007669"/>
    <property type="project" value="UniProtKB-KW"/>
</dbReference>
<evidence type="ECO:0000313" key="4">
    <source>
        <dbReference type="EMBL" id="KAL1122093.1"/>
    </source>
</evidence>
<evidence type="ECO:0000313" key="5">
    <source>
        <dbReference type="Proteomes" id="UP001558652"/>
    </source>
</evidence>
<dbReference type="Gene3D" id="3.40.50.150">
    <property type="entry name" value="Vaccinia Virus protein VP39"/>
    <property type="match status" value="1"/>
</dbReference>
<dbReference type="PANTHER" id="PTHR43861:SF1">
    <property type="entry name" value="TRANS-ACONITATE 2-METHYLTRANSFERASE"/>
    <property type="match status" value="1"/>
</dbReference>
<evidence type="ECO:0000256" key="2">
    <source>
        <dbReference type="ARBA" id="ARBA00022679"/>
    </source>
</evidence>
<keyword evidence="2" id="KW-0808">Transferase</keyword>
<organism evidence="4 5">
    <name type="scientific">Ranatra chinensis</name>
    <dbReference type="NCBI Taxonomy" id="642074"/>
    <lineage>
        <taxon>Eukaryota</taxon>
        <taxon>Metazoa</taxon>
        <taxon>Ecdysozoa</taxon>
        <taxon>Arthropoda</taxon>
        <taxon>Hexapoda</taxon>
        <taxon>Insecta</taxon>
        <taxon>Pterygota</taxon>
        <taxon>Neoptera</taxon>
        <taxon>Paraneoptera</taxon>
        <taxon>Hemiptera</taxon>
        <taxon>Heteroptera</taxon>
        <taxon>Panheteroptera</taxon>
        <taxon>Nepomorpha</taxon>
        <taxon>Nepidae</taxon>
        <taxon>Ranatrinae</taxon>
        <taxon>Ranatra</taxon>
    </lineage>
</organism>
<evidence type="ECO:0000256" key="1">
    <source>
        <dbReference type="ARBA" id="ARBA00022603"/>
    </source>
</evidence>
<dbReference type="InterPro" id="IPR041698">
    <property type="entry name" value="Methyltransf_25"/>
</dbReference>
<name>A0ABD0YQK6_9HEMI</name>
<dbReference type="GO" id="GO:0008168">
    <property type="term" value="F:methyltransferase activity"/>
    <property type="evidence" value="ECO:0007669"/>
    <property type="project" value="UniProtKB-KW"/>
</dbReference>
<feature type="domain" description="Methyltransferase" evidence="3">
    <location>
        <begin position="37"/>
        <end position="121"/>
    </location>
</feature>
<dbReference type="InterPro" id="IPR029063">
    <property type="entry name" value="SAM-dependent_MTases_sf"/>
</dbReference>
<dbReference type="Pfam" id="PF13649">
    <property type="entry name" value="Methyltransf_25"/>
    <property type="match status" value="1"/>
</dbReference>
<dbReference type="CDD" id="cd02440">
    <property type="entry name" value="AdoMet_MTases"/>
    <property type="match status" value="1"/>
</dbReference>
<gene>
    <name evidence="4" type="ORF">AAG570_003499</name>
</gene>
<keyword evidence="5" id="KW-1185">Reference proteome</keyword>
<dbReference type="AlphaFoldDB" id="A0ABD0YQK6"/>
<evidence type="ECO:0000259" key="3">
    <source>
        <dbReference type="Pfam" id="PF13649"/>
    </source>
</evidence>
<dbReference type="Proteomes" id="UP001558652">
    <property type="component" value="Unassembled WGS sequence"/>
</dbReference>
<dbReference type="SUPFAM" id="SSF53335">
    <property type="entry name" value="S-adenosyl-L-methionine-dependent methyltransferases"/>
    <property type="match status" value="1"/>
</dbReference>
<reference evidence="4 5" key="1">
    <citation type="submission" date="2024-07" db="EMBL/GenBank/DDBJ databases">
        <title>Chromosome-level genome assembly of the water stick insect Ranatra chinensis (Heteroptera: Nepidae).</title>
        <authorList>
            <person name="Liu X."/>
        </authorList>
    </citation>
    <scope>NUCLEOTIDE SEQUENCE [LARGE SCALE GENOMIC DNA]</scope>
    <source>
        <strain evidence="4">Cailab_2021Rc</strain>
        <tissue evidence="4">Muscle</tissue>
    </source>
</reference>
<dbReference type="PANTHER" id="PTHR43861">
    <property type="entry name" value="TRANS-ACONITATE 2-METHYLTRANSFERASE-RELATED"/>
    <property type="match status" value="1"/>
</dbReference>
<dbReference type="EMBL" id="JBFDAA010000014">
    <property type="protein sequence ID" value="KAL1122093.1"/>
    <property type="molecule type" value="Genomic_DNA"/>
</dbReference>
<comment type="caution">
    <text evidence="4">The sequence shown here is derived from an EMBL/GenBank/DDBJ whole genome shotgun (WGS) entry which is preliminary data.</text>
</comment>
<keyword evidence="1" id="KW-0489">Methyltransferase</keyword>
<sequence>MNNPRLYTIGSSLQIRDAKEILEQHMHKLSWGYGEKVLDIGCGPGTVTTSILQPLLPADATLVGCDLSEKMVAFASAMYGNETIKFRQMDVSKPNIWDEWEKEEFDKVFSFYCLNWIHNQRFGYVFIILVHAYLESH</sequence>